<evidence type="ECO:0000313" key="3">
    <source>
        <dbReference type="Proteomes" id="UP000680866"/>
    </source>
</evidence>
<reference evidence="2" key="1">
    <citation type="submission" date="2020-08" db="EMBL/GenBank/DDBJ databases">
        <title>Whole genome shotgun sequence of Polymorphospora rubra NBRC 101157.</title>
        <authorList>
            <person name="Komaki H."/>
            <person name="Tamura T."/>
        </authorList>
    </citation>
    <scope>NUCLEOTIDE SEQUENCE</scope>
    <source>
        <strain evidence="2">NBRC 101157</strain>
    </source>
</reference>
<evidence type="ECO:0000313" key="2">
    <source>
        <dbReference type="EMBL" id="BCJ68554.1"/>
    </source>
</evidence>
<proteinExistence type="predicted"/>
<evidence type="ECO:0000256" key="1">
    <source>
        <dbReference type="SAM" id="MobiDB-lite"/>
    </source>
</evidence>
<name>A0A810N7W3_9ACTN</name>
<dbReference type="AlphaFoldDB" id="A0A810N7W3"/>
<dbReference type="Proteomes" id="UP000680866">
    <property type="component" value="Chromosome"/>
</dbReference>
<dbReference type="EMBL" id="AP023359">
    <property type="protein sequence ID" value="BCJ68554.1"/>
    <property type="molecule type" value="Genomic_DNA"/>
</dbReference>
<dbReference type="RefSeq" id="WP_212817771.1">
    <property type="nucleotide sequence ID" value="NZ_AP023359.1"/>
</dbReference>
<dbReference type="KEGG" id="pry:Prubr_55750"/>
<keyword evidence="3" id="KW-1185">Reference proteome</keyword>
<protein>
    <submittedName>
        <fullName evidence="2">Uncharacterized protein</fullName>
    </submittedName>
</protein>
<gene>
    <name evidence="2" type="ORF">Prubr_55750</name>
</gene>
<accession>A0A810N7W3</accession>
<feature type="region of interest" description="Disordered" evidence="1">
    <location>
        <begin position="59"/>
        <end position="86"/>
    </location>
</feature>
<sequence>MITRPTEEWGRKVRDQKGRIAAGTLAEVDAYALHLWPEAFIAAVDTALDAYEADIRSLSQTKSGTQSGPEALPGMPPLPIPSPSDDEVFASVERVVMALNAIDEEHERIETDEREELCQYIDDVLTDTGIDVRALTARRDIARTELTDEWREW</sequence>
<organism evidence="2 3">
    <name type="scientific">Polymorphospora rubra</name>
    <dbReference type="NCBI Taxonomy" id="338584"/>
    <lineage>
        <taxon>Bacteria</taxon>
        <taxon>Bacillati</taxon>
        <taxon>Actinomycetota</taxon>
        <taxon>Actinomycetes</taxon>
        <taxon>Micromonosporales</taxon>
        <taxon>Micromonosporaceae</taxon>
        <taxon>Polymorphospora</taxon>
    </lineage>
</organism>